<dbReference type="Gene3D" id="1.10.1200.10">
    <property type="entry name" value="ACP-like"/>
    <property type="match status" value="1"/>
</dbReference>
<reference evidence="5 6" key="1">
    <citation type="submission" date="2022-12" db="EMBL/GenBank/DDBJ databases">
        <title>Chromosome-level genome of Tegillarca granosa.</title>
        <authorList>
            <person name="Kim J."/>
        </authorList>
    </citation>
    <scope>NUCLEOTIDE SEQUENCE [LARGE SCALE GENOMIC DNA]</scope>
    <source>
        <strain evidence="5">Teg-2019</strain>
        <tissue evidence="5">Adductor muscle</tissue>
    </source>
</reference>
<name>A0ABQ9DX27_TEGGR</name>
<dbReference type="InterPro" id="IPR036291">
    <property type="entry name" value="NAD(P)-bd_dom_sf"/>
</dbReference>
<evidence type="ECO:0000256" key="2">
    <source>
        <dbReference type="ARBA" id="ARBA00022553"/>
    </source>
</evidence>
<dbReference type="SUPFAM" id="SSF47336">
    <property type="entry name" value="ACP-like"/>
    <property type="match status" value="1"/>
</dbReference>
<dbReference type="SUPFAM" id="SSF51735">
    <property type="entry name" value="NAD(P)-binding Rossmann-fold domains"/>
    <property type="match status" value="1"/>
</dbReference>
<protein>
    <recommendedName>
        <fullName evidence="7">Fatty acyl-CoA reductase</fullName>
    </recommendedName>
</protein>
<dbReference type="PANTHER" id="PTHR44845:SF6">
    <property type="entry name" value="BETA-ALANINE-ACTIVATING ENZYME"/>
    <property type="match status" value="1"/>
</dbReference>
<sequence>MLYMYFISGGAYLPLDVSYPMVLLESILQDSKPIAILTSEDLVTNLENLEVVRVLAKAKPQAMRLLLRLNPHLLNFFQSQTHSFAVSVKANPTADVLSSRKFCPVGPLLPGVKVVILGPDNKPQPVGASGEVIIQNTYRHSLLATELLVQLRDKYNVGLTVQDLFTYPTIASLSRLLDAKLNKSQNGKAAAVIPTFDLMTEVDRHDQGNVKIDMQLRAFWRIINVGNQNRFKKGRVLLTGATGFLGAFILQELLLKTKTLVYCVVRELPDLEPMERIEKTLHQYGILATSNTPTEQQTCIRQMLKKRVHAVKGDLDLYLPYVFLGNVALVNMGMNEDDFTYLCTDIDFIIHAAATVNLVYPFAALQGPNVMGTANVVMFACTGKVKPIHYIRWIFEWMNAHGYPVKIVPFEEWKNRYVTMLSFCRKRKCY</sequence>
<evidence type="ECO:0000259" key="4">
    <source>
        <dbReference type="Pfam" id="PF07993"/>
    </source>
</evidence>
<feature type="domain" description="Carrier" evidence="3">
    <location>
        <begin position="140"/>
        <end position="177"/>
    </location>
</feature>
<keyword evidence="1" id="KW-0596">Phosphopantetheine</keyword>
<gene>
    <name evidence="5" type="ORF">KUTeg_024344</name>
</gene>
<proteinExistence type="predicted"/>
<keyword evidence="6" id="KW-1185">Reference proteome</keyword>
<accession>A0ABQ9DX27</accession>
<keyword evidence="2" id="KW-0597">Phosphoprotein</keyword>
<evidence type="ECO:0000313" key="5">
    <source>
        <dbReference type="EMBL" id="KAJ8297813.1"/>
    </source>
</evidence>
<dbReference type="SUPFAM" id="SSF56801">
    <property type="entry name" value="Acetyl-CoA synthetase-like"/>
    <property type="match status" value="1"/>
</dbReference>
<dbReference type="Pfam" id="PF07993">
    <property type="entry name" value="NAD_binding_4"/>
    <property type="match status" value="1"/>
</dbReference>
<feature type="domain" description="Thioester reductase (TE)" evidence="4">
    <location>
        <begin position="238"/>
        <end position="391"/>
    </location>
</feature>
<evidence type="ECO:0008006" key="7">
    <source>
        <dbReference type="Google" id="ProtNLM"/>
    </source>
</evidence>
<dbReference type="EMBL" id="JARBDR010000923">
    <property type="protein sequence ID" value="KAJ8297813.1"/>
    <property type="molecule type" value="Genomic_DNA"/>
</dbReference>
<dbReference type="Pfam" id="PF00550">
    <property type="entry name" value="PP-binding"/>
    <property type="match status" value="1"/>
</dbReference>
<evidence type="ECO:0000313" key="6">
    <source>
        <dbReference type="Proteomes" id="UP001217089"/>
    </source>
</evidence>
<comment type="caution">
    <text evidence="5">The sequence shown here is derived from an EMBL/GenBank/DDBJ whole genome shotgun (WGS) entry which is preliminary data.</text>
</comment>
<organism evidence="5 6">
    <name type="scientific">Tegillarca granosa</name>
    <name type="common">Malaysian cockle</name>
    <name type="synonym">Anadara granosa</name>
    <dbReference type="NCBI Taxonomy" id="220873"/>
    <lineage>
        <taxon>Eukaryota</taxon>
        <taxon>Metazoa</taxon>
        <taxon>Spiralia</taxon>
        <taxon>Lophotrochozoa</taxon>
        <taxon>Mollusca</taxon>
        <taxon>Bivalvia</taxon>
        <taxon>Autobranchia</taxon>
        <taxon>Pteriomorphia</taxon>
        <taxon>Arcoida</taxon>
        <taxon>Arcoidea</taxon>
        <taxon>Arcidae</taxon>
        <taxon>Tegillarca</taxon>
    </lineage>
</organism>
<evidence type="ECO:0000256" key="1">
    <source>
        <dbReference type="ARBA" id="ARBA00022450"/>
    </source>
</evidence>
<dbReference type="Gene3D" id="3.40.50.720">
    <property type="entry name" value="NAD(P)-binding Rossmann-like Domain"/>
    <property type="match status" value="1"/>
</dbReference>
<dbReference type="InterPro" id="IPR036736">
    <property type="entry name" value="ACP-like_sf"/>
</dbReference>
<dbReference type="PANTHER" id="PTHR44845">
    <property type="entry name" value="CARRIER DOMAIN-CONTAINING PROTEIN"/>
    <property type="match status" value="1"/>
</dbReference>
<dbReference type="Gene3D" id="3.40.50.980">
    <property type="match status" value="1"/>
</dbReference>
<dbReference type="Proteomes" id="UP001217089">
    <property type="component" value="Unassembled WGS sequence"/>
</dbReference>
<dbReference type="InterPro" id="IPR013120">
    <property type="entry name" value="FAR_NAD-bd"/>
</dbReference>
<evidence type="ECO:0000259" key="3">
    <source>
        <dbReference type="Pfam" id="PF00550"/>
    </source>
</evidence>
<dbReference type="InterPro" id="IPR009081">
    <property type="entry name" value="PP-bd_ACP"/>
</dbReference>